<dbReference type="SUPFAM" id="SSF51045">
    <property type="entry name" value="WW domain"/>
    <property type="match status" value="1"/>
</dbReference>
<reference evidence="5" key="1">
    <citation type="journal article" date="2021" name="Cell">
        <title>Tracing the genetic footprints of vertebrate landing in non-teleost ray-finned fishes.</title>
        <authorList>
            <person name="Bi X."/>
            <person name="Wang K."/>
            <person name="Yang L."/>
            <person name="Pan H."/>
            <person name="Jiang H."/>
            <person name="Wei Q."/>
            <person name="Fang M."/>
            <person name="Yu H."/>
            <person name="Zhu C."/>
            <person name="Cai Y."/>
            <person name="He Y."/>
            <person name="Gan X."/>
            <person name="Zeng H."/>
            <person name="Yu D."/>
            <person name="Zhu Y."/>
            <person name="Jiang H."/>
            <person name="Qiu Q."/>
            <person name="Yang H."/>
            <person name="Zhang Y.E."/>
            <person name="Wang W."/>
            <person name="Zhu M."/>
            <person name="He S."/>
            <person name="Zhang G."/>
        </authorList>
    </citation>
    <scope>NUCLEOTIDE SEQUENCE</scope>
    <source>
        <strain evidence="5">Pddl_001</strain>
    </source>
</reference>
<comment type="caution">
    <text evidence="5">The sequence shown here is derived from an EMBL/GenBank/DDBJ whole genome shotgun (WGS) entry which is preliminary data.</text>
</comment>
<feature type="compositionally biased region" description="Basic and acidic residues" evidence="2">
    <location>
        <begin position="267"/>
        <end position="284"/>
    </location>
</feature>
<evidence type="ECO:0000313" key="6">
    <source>
        <dbReference type="Proteomes" id="UP001166093"/>
    </source>
</evidence>
<dbReference type="InterPro" id="IPR014720">
    <property type="entry name" value="dsRBD_dom"/>
</dbReference>
<dbReference type="PROSITE" id="PS50137">
    <property type="entry name" value="DS_RBD"/>
    <property type="match status" value="1"/>
</dbReference>
<evidence type="ECO:0000259" key="3">
    <source>
        <dbReference type="PROSITE" id="PS50020"/>
    </source>
</evidence>
<proteinExistence type="predicted"/>
<dbReference type="Gene3D" id="3.30.160.20">
    <property type="match status" value="2"/>
</dbReference>
<protein>
    <submittedName>
        <fullName evidence="5">DGCR8 protein</fullName>
    </submittedName>
</protein>
<feature type="domain" description="DRBM" evidence="4">
    <location>
        <begin position="508"/>
        <end position="565"/>
    </location>
</feature>
<sequence>METHEIVPPLPQELPEPMSLESPDCPPPLPPVPMQPPPPPLQTSSDAEVMDVGSGGDGQLDSPAGDRKTIGTAPLHTKGSGSFSSRLTEDTETSVVNPRTARHAPPVSSFLPNLKLLKDVKIRVSFTESCRSKDRKVLYTGHGQEVEAEAHLGHDSLNGDLHESDLCSASGSGSLGESSLNRENKCENAEVDQETKVEFAVLDELEDFTENFMETDDGERAGFQSEAIVQHEPVDEELLNYSYEDDFDNDIDALLEEGLSVPKKKMRMSESDKYGGGESDHQSEGEMSVQPMMTKIKTVLKSRGRPPTEPLPDGWIMTFHNSGIPVYLHRETRVVTWSRPYFLGTGSIRKHDPPTSTIPCLHYKKIKEREEREQNGEVTPNGETSPVKAGVLDTWDRADEPDSTAPEESAAAAQGALCQVKAKVEVCKDESIDVEEFRKYLERRFDFEQVTVKKFRTWAERRQFNREIKRKQAEAERPILPANQKLITLSVQDAPTKKEFVINPNGKSEVCILHEYMQRVLKVRPVYNFFECENPSEPFGASVIIDGVTYGTGTASSKKLAKNKAGVHFSFISVPLLGFQIAVPCLQNKEQYFNHISIEDSRVYELANKAGLLSPYQILHECLKRNHGMGDTSIKFEVIPGKNQKSEYVMTCGKHTVKGWCKNKRVGKQLASQKILQLLHPHVKNWGSLLRMYGRESSKMLKKENSDKSVIELQQYAKKNKPNLHILNKLQDEMKKLAKDREETRKKPKMTIVESAQPGSEPLCTVDV</sequence>
<evidence type="ECO:0000259" key="4">
    <source>
        <dbReference type="PROSITE" id="PS50137"/>
    </source>
</evidence>
<dbReference type="CDD" id="cd00201">
    <property type="entry name" value="WW"/>
    <property type="match status" value="1"/>
</dbReference>
<dbReference type="Gene3D" id="2.20.70.10">
    <property type="match status" value="1"/>
</dbReference>
<feature type="region of interest" description="Disordered" evidence="2">
    <location>
        <begin position="266"/>
        <end position="287"/>
    </location>
</feature>
<feature type="region of interest" description="Disordered" evidence="2">
    <location>
        <begin position="740"/>
        <end position="768"/>
    </location>
</feature>
<dbReference type="InterPro" id="IPR040375">
    <property type="entry name" value="DGCR8"/>
</dbReference>
<dbReference type="PANTHER" id="PTHR13482:SF3">
    <property type="entry name" value="MICROPROCESSOR COMPLEX SUBUNIT DGCR8"/>
    <property type="match status" value="1"/>
</dbReference>
<feature type="compositionally biased region" description="Low complexity" evidence="2">
    <location>
        <begin position="166"/>
        <end position="179"/>
    </location>
</feature>
<feature type="region of interest" description="Disordered" evidence="2">
    <location>
        <begin position="1"/>
        <end position="107"/>
    </location>
</feature>
<dbReference type="PROSITE" id="PS50020">
    <property type="entry name" value="WW_DOMAIN_2"/>
    <property type="match status" value="1"/>
</dbReference>
<feature type="non-terminal residue" evidence="5">
    <location>
        <position position="1"/>
    </location>
</feature>
<dbReference type="Gene3D" id="3.30.160.590">
    <property type="match status" value="1"/>
</dbReference>
<dbReference type="SMART" id="SM00456">
    <property type="entry name" value="WW"/>
    <property type="match status" value="1"/>
</dbReference>
<dbReference type="EMBL" id="JAAWVQ010073902">
    <property type="protein sequence ID" value="MBN3277816.1"/>
    <property type="molecule type" value="Genomic_DNA"/>
</dbReference>
<dbReference type="CDD" id="cd19868">
    <property type="entry name" value="DSRM_DGCR8_rpt2"/>
    <property type="match status" value="1"/>
</dbReference>
<keyword evidence="1" id="KW-0694">RNA-binding</keyword>
<keyword evidence="6" id="KW-1185">Reference proteome</keyword>
<feature type="non-terminal residue" evidence="5">
    <location>
        <position position="768"/>
    </location>
</feature>
<evidence type="ECO:0000313" key="5">
    <source>
        <dbReference type="EMBL" id="MBN3277816.1"/>
    </source>
</evidence>
<feature type="region of interest" description="Disordered" evidence="2">
    <location>
        <begin position="164"/>
        <end position="185"/>
    </location>
</feature>
<feature type="compositionally biased region" description="Pro residues" evidence="2">
    <location>
        <begin position="24"/>
        <end position="41"/>
    </location>
</feature>
<dbReference type="Proteomes" id="UP001166093">
    <property type="component" value="Unassembled WGS sequence"/>
</dbReference>
<name>A0ABS2XTX0_POLSP</name>
<dbReference type="InterPro" id="IPR001202">
    <property type="entry name" value="WW_dom"/>
</dbReference>
<evidence type="ECO:0000256" key="1">
    <source>
        <dbReference type="PROSITE-ProRule" id="PRU00266"/>
    </source>
</evidence>
<dbReference type="SMART" id="SM00358">
    <property type="entry name" value="DSRM"/>
    <property type="match status" value="2"/>
</dbReference>
<accession>A0ABS2XTX0</accession>
<dbReference type="Pfam" id="PF00035">
    <property type="entry name" value="dsrm"/>
    <property type="match status" value="2"/>
</dbReference>
<dbReference type="PANTHER" id="PTHR13482">
    <property type="entry name" value="MICRORNA PROCESSOR COMPLEX SUBUNIT DGCR8"/>
    <property type="match status" value="1"/>
</dbReference>
<gene>
    <name evidence="5" type="primary">Dgcr8_0</name>
    <name evidence="5" type="ORF">GTO93_0002324</name>
</gene>
<evidence type="ECO:0000256" key="2">
    <source>
        <dbReference type="SAM" id="MobiDB-lite"/>
    </source>
</evidence>
<dbReference type="InterPro" id="IPR036020">
    <property type="entry name" value="WW_dom_sf"/>
</dbReference>
<dbReference type="CDD" id="cd19867">
    <property type="entry name" value="DSRM_DGCR8_rpt1"/>
    <property type="match status" value="1"/>
</dbReference>
<feature type="domain" description="WW" evidence="3">
    <location>
        <begin position="309"/>
        <end position="342"/>
    </location>
</feature>
<organism evidence="5 6">
    <name type="scientific">Polyodon spathula</name>
    <name type="common">North American paddlefish</name>
    <name type="synonym">Squalus spathula</name>
    <dbReference type="NCBI Taxonomy" id="7913"/>
    <lineage>
        <taxon>Eukaryota</taxon>
        <taxon>Metazoa</taxon>
        <taxon>Chordata</taxon>
        <taxon>Craniata</taxon>
        <taxon>Vertebrata</taxon>
        <taxon>Euteleostomi</taxon>
        <taxon>Actinopterygii</taxon>
        <taxon>Chondrostei</taxon>
        <taxon>Acipenseriformes</taxon>
        <taxon>Polyodontidae</taxon>
        <taxon>Polyodon</taxon>
    </lineage>
</organism>
<dbReference type="SUPFAM" id="SSF54768">
    <property type="entry name" value="dsRNA-binding domain-like"/>
    <property type="match status" value="2"/>
</dbReference>